<dbReference type="EMBL" id="ADKM02000045">
    <property type="protein sequence ID" value="EGC03998.1"/>
    <property type="molecule type" value="Genomic_DNA"/>
</dbReference>
<evidence type="ECO:0000259" key="2">
    <source>
        <dbReference type="PROSITE" id="PS51202"/>
    </source>
</evidence>
<feature type="domain" description="RCK C-terminal" evidence="2">
    <location>
        <begin position="134"/>
        <end position="214"/>
    </location>
</feature>
<dbReference type="InterPro" id="IPR050721">
    <property type="entry name" value="Trk_Ktr_HKT_K-transport"/>
</dbReference>
<dbReference type="GO" id="GO:0006813">
    <property type="term" value="P:potassium ion transport"/>
    <property type="evidence" value="ECO:0007669"/>
    <property type="project" value="InterPro"/>
</dbReference>
<dbReference type="InterPro" id="IPR003148">
    <property type="entry name" value="RCK_N"/>
</dbReference>
<dbReference type="InterPro" id="IPR036721">
    <property type="entry name" value="RCK_C_sf"/>
</dbReference>
<dbReference type="Pfam" id="PF02080">
    <property type="entry name" value="TrkA_C"/>
    <property type="match status" value="1"/>
</dbReference>
<feature type="domain" description="RCK N-terminal" evidence="1">
    <location>
        <begin position="1"/>
        <end position="118"/>
    </location>
</feature>
<dbReference type="SUPFAM" id="SSF116726">
    <property type="entry name" value="TrkA C-terminal domain-like"/>
    <property type="match status" value="1"/>
</dbReference>
<dbReference type="RefSeq" id="WP_002847680.1">
    <property type="nucleotide sequence ID" value="NZ_ADKM02000045.1"/>
</dbReference>
<dbReference type="InterPro" id="IPR006037">
    <property type="entry name" value="RCK_C"/>
</dbReference>
<dbReference type="PROSITE" id="PS51202">
    <property type="entry name" value="RCK_C"/>
    <property type="match status" value="1"/>
</dbReference>
<dbReference type="AlphaFoldDB" id="E9S9L8"/>
<keyword evidence="4" id="KW-1185">Reference proteome</keyword>
<dbReference type="PANTHER" id="PTHR43833:SF7">
    <property type="entry name" value="KTR SYSTEM POTASSIUM UPTAKE PROTEIN C"/>
    <property type="match status" value="1"/>
</dbReference>
<dbReference type="SUPFAM" id="SSF51735">
    <property type="entry name" value="NAD(P)-binding Rossmann-fold domains"/>
    <property type="match status" value="1"/>
</dbReference>
<dbReference type="GO" id="GO:0008324">
    <property type="term" value="F:monoatomic cation transmembrane transporter activity"/>
    <property type="evidence" value="ECO:0007669"/>
    <property type="project" value="InterPro"/>
</dbReference>
<dbReference type="PANTHER" id="PTHR43833">
    <property type="entry name" value="POTASSIUM CHANNEL PROTEIN 2-RELATED-RELATED"/>
    <property type="match status" value="1"/>
</dbReference>
<dbReference type="Proteomes" id="UP000004259">
    <property type="component" value="Unassembled WGS sequence"/>
</dbReference>
<dbReference type="Pfam" id="PF02254">
    <property type="entry name" value="TrkA_N"/>
    <property type="match status" value="1"/>
</dbReference>
<gene>
    <name evidence="3" type="ORF">CUS_5114</name>
</gene>
<protein>
    <submittedName>
        <fullName evidence="3">Putative Ktr system potassium uptake protein A</fullName>
    </submittedName>
</protein>
<comment type="caution">
    <text evidence="3">The sequence shown here is derived from an EMBL/GenBank/DDBJ whole genome shotgun (WGS) entry which is preliminary data.</text>
</comment>
<sequence length="214" mass="24062">MTTVLILGLGEFGSNIAKRMSEFKCEVMAVDIKEERVDDILPFVGSARIGDSTNEEFLRSLGVNSYDVCIVALGGLFQSSLETTNLLKELGAPFVVSRATNDVQMKFLKMSGADEVVYPEKQTAIRLATKYASESILDFIQLDNNYSIYEMKAPKEWFGKTLAQIDIRKKFKINMLTIKRGNEVFIPAYDTVIQNDDVAFIIGEVQDIRKCFKV</sequence>
<reference evidence="3 4" key="1">
    <citation type="submission" date="2011-02" db="EMBL/GenBank/DDBJ databases">
        <authorList>
            <person name="Nelson K.E."/>
            <person name="Sutton G."/>
            <person name="Torralba M."/>
            <person name="Durkin S."/>
            <person name="Harkins D."/>
            <person name="Montgomery R."/>
            <person name="Ziemer C."/>
            <person name="Klaassens E."/>
            <person name="Ocuiv P."/>
            <person name="Morrison M."/>
        </authorList>
    </citation>
    <scope>NUCLEOTIDE SEQUENCE [LARGE SCALE GENOMIC DNA]</scope>
    <source>
        <strain evidence="3 4">8</strain>
    </source>
</reference>
<organism evidence="3 4">
    <name type="scientific">Ruminococcus albus 8</name>
    <dbReference type="NCBI Taxonomy" id="246199"/>
    <lineage>
        <taxon>Bacteria</taxon>
        <taxon>Bacillati</taxon>
        <taxon>Bacillota</taxon>
        <taxon>Clostridia</taxon>
        <taxon>Eubacteriales</taxon>
        <taxon>Oscillospiraceae</taxon>
        <taxon>Ruminococcus</taxon>
    </lineage>
</organism>
<accession>E9S9L8</accession>
<evidence type="ECO:0000313" key="3">
    <source>
        <dbReference type="EMBL" id="EGC03998.1"/>
    </source>
</evidence>
<dbReference type="Gene3D" id="3.30.70.1450">
    <property type="entry name" value="Regulator of K+ conductance, C-terminal domain"/>
    <property type="match status" value="1"/>
</dbReference>
<dbReference type="Gene3D" id="3.40.50.720">
    <property type="entry name" value="NAD(P)-binding Rossmann-like Domain"/>
    <property type="match status" value="1"/>
</dbReference>
<name>E9S9L8_RUMAL</name>
<dbReference type="OrthoDB" id="9776294at2"/>
<evidence type="ECO:0000259" key="1">
    <source>
        <dbReference type="PROSITE" id="PS51201"/>
    </source>
</evidence>
<dbReference type="PROSITE" id="PS51201">
    <property type="entry name" value="RCK_N"/>
    <property type="match status" value="1"/>
</dbReference>
<proteinExistence type="predicted"/>
<dbReference type="STRING" id="246199.CUS_5114"/>
<dbReference type="eggNOG" id="COG0569">
    <property type="taxonomic scope" value="Bacteria"/>
</dbReference>
<dbReference type="InterPro" id="IPR036291">
    <property type="entry name" value="NAD(P)-bd_dom_sf"/>
</dbReference>
<evidence type="ECO:0000313" key="4">
    <source>
        <dbReference type="Proteomes" id="UP000004259"/>
    </source>
</evidence>